<dbReference type="HOGENOM" id="CLU_2738131_0_0_11"/>
<proteinExistence type="predicted"/>
<evidence type="ECO:0000313" key="2">
    <source>
        <dbReference type="EMBL" id="EPJ36003.1"/>
    </source>
</evidence>
<name>S4M9D0_9ACTN</name>
<keyword evidence="3" id="KW-1185">Reference proteome</keyword>
<sequence length="71" mass="7603">MARLPRTLGGGLCGHRNSLVCGPEAHRVDGANRGAQCREPSPYSPLGLGARRDLPHRDSTGRSRAKEILLS</sequence>
<dbReference type="Proteomes" id="UP000015001">
    <property type="component" value="Unassembled WGS sequence"/>
</dbReference>
<comment type="caution">
    <text evidence="2">The sequence shown here is derived from an EMBL/GenBank/DDBJ whole genome shotgun (WGS) entry which is preliminary data.</text>
</comment>
<accession>S4M9D0</accession>
<evidence type="ECO:0000313" key="3">
    <source>
        <dbReference type="Proteomes" id="UP000015001"/>
    </source>
</evidence>
<dbReference type="EMBL" id="AOPY01001591">
    <property type="protein sequence ID" value="EPJ36003.1"/>
    <property type="molecule type" value="Genomic_DNA"/>
</dbReference>
<dbReference type="AlphaFoldDB" id="S4M9D0"/>
<protein>
    <submittedName>
        <fullName evidence="2">Uncharacterized protein</fullName>
    </submittedName>
</protein>
<evidence type="ECO:0000256" key="1">
    <source>
        <dbReference type="SAM" id="MobiDB-lite"/>
    </source>
</evidence>
<feature type="compositionally biased region" description="Basic and acidic residues" evidence="1">
    <location>
        <begin position="50"/>
        <end position="71"/>
    </location>
</feature>
<reference evidence="2 3" key="1">
    <citation type="submission" date="2013-02" db="EMBL/GenBank/DDBJ databases">
        <title>Draft Genome Sequence of Streptomyces afghaniensis, Which Produces Compounds of the Julimycin B-Complex.</title>
        <authorList>
            <person name="Gruening B.A."/>
            <person name="Praeg A."/>
            <person name="Erxleben A."/>
            <person name="Guenther S."/>
            <person name="Fiedler H.-P."/>
            <person name="Goodfellow M."/>
            <person name="Mueller M."/>
        </authorList>
    </citation>
    <scope>NUCLEOTIDE SEQUENCE [LARGE SCALE GENOMIC DNA]</scope>
    <source>
        <strain evidence="2 3">772</strain>
    </source>
</reference>
<dbReference type="PATRIC" id="fig|1283301.3.peg.6895"/>
<feature type="region of interest" description="Disordered" evidence="1">
    <location>
        <begin position="30"/>
        <end position="71"/>
    </location>
</feature>
<gene>
    <name evidence="2" type="ORF">STAFG_6949</name>
</gene>
<organism evidence="2 3">
    <name type="scientific">Streptomyces afghaniensis 772</name>
    <dbReference type="NCBI Taxonomy" id="1283301"/>
    <lineage>
        <taxon>Bacteria</taxon>
        <taxon>Bacillati</taxon>
        <taxon>Actinomycetota</taxon>
        <taxon>Actinomycetes</taxon>
        <taxon>Kitasatosporales</taxon>
        <taxon>Streptomycetaceae</taxon>
        <taxon>Streptomyces</taxon>
    </lineage>
</organism>